<feature type="region of interest" description="Disordered" evidence="1">
    <location>
        <begin position="75"/>
        <end position="110"/>
    </location>
</feature>
<dbReference type="EMBL" id="CP095061">
    <property type="protein sequence ID" value="UOQ67304.1"/>
    <property type="molecule type" value="Genomic_DNA"/>
</dbReference>
<reference evidence="2" key="1">
    <citation type="submission" date="2022-04" db="EMBL/GenBank/DDBJ databases">
        <title>Hymenobacter sp. isolated from the air.</title>
        <authorList>
            <person name="Won M."/>
            <person name="Lee C.-M."/>
            <person name="Woen H.-Y."/>
            <person name="Kwon S.-W."/>
        </authorList>
    </citation>
    <scope>NUCLEOTIDE SEQUENCE</scope>
    <source>
        <strain evidence="2">5420S-77</strain>
    </source>
</reference>
<dbReference type="RefSeq" id="WP_245122627.1">
    <property type="nucleotide sequence ID" value="NZ_CP095061.1"/>
</dbReference>
<accession>A0ABY4G8S1</accession>
<evidence type="ECO:0000313" key="3">
    <source>
        <dbReference type="Proteomes" id="UP000830401"/>
    </source>
</evidence>
<proteinExistence type="predicted"/>
<organism evidence="2 3">
    <name type="scientific">Hymenobacter volaticus</name>
    <dbReference type="NCBI Taxonomy" id="2932254"/>
    <lineage>
        <taxon>Bacteria</taxon>
        <taxon>Pseudomonadati</taxon>
        <taxon>Bacteroidota</taxon>
        <taxon>Cytophagia</taxon>
        <taxon>Cytophagales</taxon>
        <taxon>Hymenobacteraceae</taxon>
        <taxon>Hymenobacter</taxon>
    </lineage>
</organism>
<sequence length="143" mass="15222">MALGLTIFLTSYLLHYGRHQRQSNSLLIGWRYSGHRGWLITGPETGDKTRAGLKESAGKLGDDLNKLLKDGLSRFSSKEQNPASAQQESDRSAADSLLGSINTPGGFTEPDAGSIGISTLTTMALAATPVIFPVMAEGSKKTL</sequence>
<evidence type="ECO:0000256" key="1">
    <source>
        <dbReference type="SAM" id="MobiDB-lite"/>
    </source>
</evidence>
<feature type="compositionally biased region" description="Polar residues" evidence="1">
    <location>
        <begin position="75"/>
        <end position="87"/>
    </location>
</feature>
<evidence type="ECO:0000313" key="2">
    <source>
        <dbReference type="EMBL" id="UOQ67304.1"/>
    </source>
</evidence>
<name>A0ABY4G8S1_9BACT</name>
<protein>
    <submittedName>
        <fullName evidence="2">Uncharacterized protein</fullName>
    </submittedName>
</protein>
<keyword evidence="3" id="KW-1185">Reference proteome</keyword>
<dbReference type="Proteomes" id="UP000830401">
    <property type="component" value="Chromosome"/>
</dbReference>
<gene>
    <name evidence="2" type="ORF">MUN86_05305</name>
</gene>